<evidence type="ECO:0000256" key="3">
    <source>
        <dbReference type="ARBA" id="ARBA00023125"/>
    </source>
</evidence>
<dbReference type="PATRIC" id="fig|231023.4.peg.12"/>
<dbReference type="InterPro" id="IPR018060">
    <property type="entry name" value="HTH_AraC"/>
</dbReference>
<evidence type="ECO:0000313" key="9">
    <source>
        <dbReference type="Proteomes" id="UP000005268"/>
    </source>
</evidence>
<dbReference type="InterPro" id="IPR035418">
    <property type="entry name" value="AraC-bd_2"/>
</dbReference>
<dbReference type="Gene3D" id="1.10.10.60">
    <property type="entry name" value="Homeodomain-like"/>
    <property type="match status" value="1"/>
</dbReference>
<keyword evidence="3" id="KW-0238">DNA-binding</keyword>
<evidence type="ECO:0000259" key="7">
    <source>
        <dbReference type="PROSITE" id="PS01124"/>
    </source>
</evidence>
<proteinExistence type="predicted"/>
<dbReference type="HOGENOM" id="CLU_049704_4_0_6"/>
<dbReference type="PROSITE" id="PS01124">
    <property type="entry name" value="HTH_ARAC_FAMILY_2"/>
    <property type="match status" value="1"/>
</dbReference>
<dbReference type="Pfam" id="PF12833">
    <property type="entry name" value="HTH_18"/>
    <property type="match status" value="1"/>
</dbReference>
<dbReference type="InterPro" id="IPR050204">
    <property type="entry name" value="AraC_XylS_family_regulators"/>
</dbReference>
<dbReference type="PANTHER" id="PTHR46796">
    <property type="entry name" value="HTH-TYPE TRANSCRIPTIONAL ACTIVATOR RHAS-RELATED"/>
    <property type="match status" value="1"/>
</dbReference>
<dbReference type="GO" id="GO:0005737">
    <property type="term" value="C:cytoplasm"/>
    <property type="evidence" value="ECO:0007669"/>
    <property type="project" value="UniProtKB-SubCell"/>
</dbReference>
<evidence type="ECO:0000256" key="2">
    <source>
        <dbReference type="ARBA" id="ARBA00023015"/>
    </source>
</evidence>
<accession>I3UMS8</accession>
<dbReference type="EMBL" id="CP003588">
    <property type="protein sequence ID" value="AFK66799.1"/>
    <property type="molecule type" value="Genomic_DNA"/>
</dbReference>
<dbReference type="KEGG" id="ppi:YSA_00026"/>
<dbReference type="Pfam" id="PF14525">
    <property type="entry name" value="AraC_binding_2"/>
    <property type="match status" value="1"/>
</dbReference>
<evidence type="ECO:0000256" key="5">
    <source>
        <dbReference type="ARBA" id="ARBA00023163"/>
    </source>
</evidence>
<dbReference type="GO" id="GO:0003700">
    <property type="term" value="F:DNA-binding transcription factor activity"/>
    <property type="evidence" value="ECO:0007669"/>
    <property type="project" value="InterPro"/>
</dbReference>
<organism evidence="8 9">
    <name type="scientific">Pseudomonas putida ND6</name>
    <dbReference type="NCBI Taxonomy" id="231023"/>
    <lineage>
        <taxon>Bacteria</taxon>
        <taxon>Pseudomonadati</taxon>
        <taxon>Pseudomonadota</taxon>
        <taxon>Gammaproteobacteria</taxon>
        <taxon>Pseudomonadales</taxon>
        <taxon>Pseudomonadaceae</taxon>
        <taxon>Pseudomonas</taxon>
    </lineage>
</organism>
<gene>
    <name evidence="8" type="ORF">YSA_00026</name>
</gene>
<dbReference type="Proteomes" id="UP000005268">
    <property type="component" value="Chromosome"/>
</dbReference>
<comment type="function">
    <text evidence="6">Regulatory protein of the TOL plasmid xyl operons. XylS activates the xylXYZLTEGFJQKIH operon required for the degradation of toluene, m-xylene and p-xylene.</text>
</comment>
<keyword evidence="4" id="KW-0010">Activator</keyword>
<sequence>MGLITARQFALPGGSYNYKSCLSSLPAVPFFNAALFEKGPTMPTELSTHGWPQPERQARWAEAISDTYFPLSLEFAAGQPFDGHLQRWSTPSTPLSLSRLRSSQLGYSRSNAHIGQDHEAFYLVTVPHGSEVHFEQDGHPISCSPGGFIVERGDAPYRFHYGTQNDLWVLKLPERALKANLLGHKRYTRHCFDARQGLGRIFVEQLDLCARHFDTSPPAARHLLLEQASATLLLALQQDERVLGSEGSNLSTLHLTRVEQYVQQNLGDPELSPQTIANACGLSLRYLHKLFAITPYTLGEWVRRQRLEAVHRQLLDPHCHLAIGELAFRWGFADQAQFTRAFRQQYGCTASEVRATRAH</sequence>
<name>I3UMS8_PSEPU</name>
<dbReference type="SMART" id="SM00342">
    <property type="entry name" value="HTH_ARAC"/>
    <property type="match status" value="1"/>
</dbReference>
<keyword evidence="2" id="KW-0805">Transcription regulation</keyword>
<dbReference type="InterPro" id="IPR009057">
    <property type="entry name" value="Homeodomain-like_sf"/>
</dbReference>
<reference evidence="8 9" key="1">
    <citation type="journal article" date="2012" name="J. Bacteriol.">
        <title>Complete Genome Sequence of the Naphthalene-Degrading Pseudomonas putida Strain ND6.</title>
        <authorList>
            <person name="Li S."/>
            <person name="Zhao H."/>
            <person name="Li Y."/>
            <person name="Niu S."/>
            <person name="Cai B."/>
        </authorList>
    </citation>
    <scope>NUCLEOTIDE SEQUENCE [LARGE SCALE GENOMIC DNA]</scope>
    <source>
        <strain evidence="8 9">ND6</strain>
    </source>
</reference>
<evidence type="ECO:0000313" key="8">
    <source>
        <dbReference type="EMBL" id="AFK66799.1"/>
    </source>
</evidence>
<evidence type="ECO:0000256" key="4">
    <source>
        <dbReference type="ARBA" id="ARBA00023159"/>
    </source>
</evidence>
<evidence type="ECO:0000256" key="1">
    <source>
        <dbReference type="ARBA" id="ARBA00004496"/>
    </source>
</evidence>
<evidence type="ECO:0000256" key="6">
    <source>
        <dbReference type="ARBA" id="ARBA00037345"/>
    </source>
</evidence>
<keyword evidence="5" id="KW-0804">Transcription</keyword>
<dbReference type="GO" id="GO:0043565">
    <property type="term" value="F:sequence-specific DNA binding"/>
    <property type="evidence" value="ECO:0007669"/>
    <property type="project" value="InterPro"/>
</dbReference>
<feature type="domain" description="HTH araC/xylS-type" evidence="7">
    <location>
        <begin position="256"/>
        <end position="356"/>
    </location>
</feature>
<comment type="subcellular location">
    <subcellularLocation>
        <location evidence="1">Cytoplasm</location>
    </subcellularLocation>
</comment>
<dbReference type="InterPro" id="IPR018062">
    <property type="entry name" value="HTH_AraC-typ_CS"/>
</dbReference>
<protein>
    <submittedName>
        <fullName evidence="8">Helix-turn-helix domain-containing protein</fullName>
    </submittedName>
</protein>
<dbReference type="GO" id="GO:0009893">
    <property type="term" value="P:positive regulation of metabolic process"/>
    <property type="evidence" value="ECO:0007669"/>
    <property type="project" value="UniProtKB-ARBA"/>
</dbReference>
<dbReference type="PANTHER" id="PTHR46796:SF6">
    <property type="entry name" value="ARAC SUBFAMILY"/>
    <property type="match status" value="1"/>
</dbReference>
<dbReference type="SUPFAM" id="SSF46689">
    <property type="entry name" value="Homeodomain-like"/>
    <property type="match status" value="1"/>
</dbReference>
<dbReference type="PROSITE" id="PS00041">
    <property type="entry name" value="HTH_ARAC_FAMILY_1"/>
    <property type="match status" value="1"/>
</dbReference>
<dbReference type="AlphaFoldDB" id="I3UMS8"/>